<sequence length="161" mass="17945">MNGQKLGELLMDADIITKRQLAKACQKQVAGDKRKIGEILVELNYVTIEDLTEVVMEQANKAKADVEKSKRDLVLSQQILKSKTKPKPKPVIKQEPVMETKPIDISQDAVMKTKFALDVKTIIAAATGIASLVGMWYMLQADIQEAKELPSLESLYEAEYP</sequence>
<dbReference type="AlphaFoldDB" id="A0A382VNV6"/>
<dbReference type="InterPro" id="IPR037257">
    <property type="entry name" value="T2SS_E_N_sf"/>
</dbReference>
<reference evidence="1" key="1">
    <citation type="submission" date="2018-05" db="EMBL/GenBank/DDBJ databases">
        <authorList>
            <person name="Lanie J.A."/>
            <person name="Ng W.-L."/>
            <person name="Kazmierczak K.M."/>
            <person name="Andrzejewski T.M."/>
            <person name="Davidsen T.M."/>
            <person name="Wayne K.J."/>
            <person name="Tettelin H."/>
            <person name="Glass J.I."/>
            <person name="Rusch D."/>
            <person name="Podicherti R."/>
            <person name="Tsui H.-C.T."/>
            <person name="Winkler M.E."/>
        </authorList>
    </citation>
    <scope>NUCLEOTIDE SEQUENCE</scope>
</reference>
<protein>
    <recommendedName>
        <fullName evidence="2">Type II secretion system protein GspE N-terminal domain-containing protein</fullName>
    </recommendedName>
</protein>
<name>A0A382VNV6_9ZZZZ</name>
<dbReference type="EMBL" id="UINC01153052">
    <property type="protein sequence ID" value="SVD47548.1"/>
    <property type="molecule type" value="Genomic_DNA"/>
</dbReference>
<proteinExistence type="predicted"/>
<organism evidence="1">
    <name type="scientific">marine metagenome</name>
    <dbReference type="NCBI Taxonomy" id="408172"/>
    <lineage>
        <taxon>unclassified sequences</taxon>
        <taxon>metagenomes</taxon>
        <taxon>ecological metagenomes</taxon>
    </lineage>
</organism>
<feature type="non-terminal residue" evidence="1">
    <location>
        <position position="161"/>
    </location>
</feature>
<gene>
    <name evidence="1" type="ORF">METZ01_LOCUS400402</name>
</gene>
<evidence type="ECO:0008006" key="2">
    <source>
        <dbReference type="Google" id="ProtNLM"/>
    </source>
</evidence>
<dbReference type="SUPFAM" id="SSF160246">
    <property type="entry name" value="EspE N-terminal domain-like"/>
    <property type="match status" value="1"/>
</dbReference>
<accession>A0A382VNV6</accession>
<evidence type="ECO:0000313" key="1">
    <source>
        <dbReference type="EMBL" id="SVD47548.1"/>
    </source>
</evidence>